<dbReference type="FunFam" id="1.50.10.150:FF:000005">
    <property type="entry name" value="Sulfite efflux pump SSU1"/>
    <property type="match status" value="1"/>
</dbReference>
<keyword evidence="6 8" id="KW-1133">Transmembrane helix</keyword>
<evidence type="ECO:0000256" key="4">
    <source>
        <dbReference type="ARBA" id="ARBA00022475"/>
    </source>
</evidence>
<dbReference type="CDD" id="cd09318">
    <property type="entry name" value="TDT_SSU1"/>
    <property type="match status" value="1"/>
</dbReference>
<dbReference type="Pfam" id="PF03595">
    <property type="entry name" value="SLAC1"/>
    <property type="match status" value="1"/>
</dbReference>
<evidence type="ECO:0000313" key="10">
    <source>
        <dbReference type="Proteomes" id="UP000053958"/>
    </source>
</evidence>
<evidence type="ECO:0000313" key="9">
    <source>
        <dbReference type="EMBL" id="KKA16678.1"/>
    </source>
</evidence>
<dbReference type="AlphaFoldDB" id="A0A0F4YGE2"/>
<dbReference type="RefSeq" id="XP_013323290.1">
    <property type="nucleotide sequence ID" value="XM_013467836.1"/>
</dbReference>
<feature type="transmembrane region" description="Helical" evidence="8">
    <location>
        <begin position="281"/>
        <end position="302"/>
    </location>
</feature>
<feature type="transmembrane region" description="Helical" evidence="8">
    <location>
        <begin position="314"/>
        <end position="333"/>
    </location>
</feature>
<feature type="transmembrane region" description="Helical" evidence="8">
    <location>
        <begin position="200"/>
        <end position="226"/>
    </location>
</feature>
<dbReference type="EMBL" id="LASV01000745">
    <property type="protein sequence ID" value="KKA16678.1"/>
    <property type="molecule type" value="Genomic_DNA"/>
</dbReference>
<dbReference type="PANTHER" id="PTHR31686:SF1">
    <property type="entry name" value="SULFITE EFFLUX PUMP SSU1"/>
    <property type="match status" value="1"/>
</dbReference>
<feature type="transmembrane region" description="Helical" evidence="8">
    <location>
        <begin position="58"/>
        <end position="82"/>
    </location>
</feature>
<evidence type="ECO:0000256" key="3">
    <source>
        <dbReference type="ARBA" id="ARBA00022448"/>
    </source>
</evidence>
<evidence type="ECO:0000256" key="7">
    <source>
        <dbReference type="ARBA" id="ARBA00023136"/>
    </source>
</evidence>
<feature type="transmembrane region" description="Helical" evidence="8">
    <location>
        <begin position="238"/>
        <end position="261"/>
    </location>
</feature>
<keyword evidence="4" id="KW-1003">Cell membrane</keyword>
<feature type="transmembrane region" description="Helical" evidence="8">
    <location>
        <begin position="345"/>
        <end position="369"/>
    </location>
</feature>
<dbReference type="OrthoDB" id="1099at2759"/>
<reference evidence="9 10" key="1">
    <citation type="submission" date="2015-04" db="EMBL/GenBank/DDBJ databases">
        <authorList>
            <person name="Heijne W.H."/>
            <person name="Fedorova N.D."/>
            <person name="Nierman W.C."/>
            <person name="Vollebregt A.W."/>
            <person name="Zhao Z."/>
            <person name="Wu L."/>
            <person name="Kumar M."/>
            <person name="Stam H."/>
            <person name="van den Berg M.A."/>
            <person name="Pel H.J."/>
        </authorList>
    </citation>
    <scope>NUCLEOTIDE SEQUENCE [LARGE SCALE GENOMIC DNA]</scope>
    <source>
        <strain evidence="9 10">CBS 393.64</strain>
    </source>
</reference>
<feature type="transmembrane region" description="Helical" evidence="8">
    <location>
        <begin position="134"/>
        <end position="159"/>
    </location>
</feature>
<name>A0A0F4YGE2_RASE3</name>
<evidence type="ECO:0000256" key="6">
    <source>
        <dbReference type="ARBA" id="ARBA00022989"/>
    </source>
</evidence>
<evidence type="ECO:0000256" key="2">
    <source>
        <dbReference type="ARBA" id="ARBA00008566"/>
    </source>
</evidence>
<comment type="similarity">
    <text evidence="2">Belongs to the tellurite-resistance/dicarboxylate transporter (TDT) family.</text>
</comment>
<comment type="subcellular location">
    <subcellularLocation>
        <location evidence="1">Cell membrane</location>
        <topology evidence="1">Multi-pass membrane protein</topology>
    </subcellularLocation>
</comment>
<gene>
    <name evidence="9" type="ORF">T310_9726</name>
</gene>
<protein>
    <submittedName>
        <fullName evidence="9">Malate permease</fullName>
    </submittedName>
</protein>
<dbReference type="STRING" id="1408163.A0A0F4YGE2"/>
<dbReference type="Gene3D" id="1.50.10.150">
    <property type="entry name" value="Voltage-dependent anion channel"/>
    <property type="match status" value="1"/>
</dbReference>
<dbReference type="PANTHER" id="PTHR31686">
    <property type="match status" value="1"/>
</dbReference>
<keyword evidence="7 8" id="KW-0472">Membrane</keyword>
<organism evidence="9 10">
    <name type="scientific">Rasamsonia emersonii (strain ATCC 16479 / CBS 393.64 / IMI 116815)</name>
    <dbReference type="NCBI Taxonomy" id="1408163"/>
    <lineage>
        <taxon>Eukaryota</taxon>
        <taxon>Fungi</taxon>
        <taxon>Dikarya</taxon>
        <taxon>Ascomycota</taxon>
        <taxon>Pezizomycotina</taxon>
        <taxon>Eurotiomycetes</taxon>
        <taxon>Eurotiomycetidae</taxon>
        <taxon>Eurotiales</taxon>
        <taxon>Trichocomaceae</taxon>
        <taxon>Rasamsonia</taxon>
    </lineage>
</organism>
<sequence length="400" mass="44215">MSENTMEEDNDSSTAEPTQHDVGWRRIVRHFTPSWFSVTMGTGIVSILLNTLPYNGSWLYWISIIIFVLNVVLFAAACVITAMRYILYPDIFMAMIRHPVQSMFIGTFPMGFATIINMFCFVCVPAWGEWTRNFAWGMWIFDAVISVMTALSLPALLMMHMPEVQLSSMTAVWLLPVVSCVVAAASGAIVADMLTDPQHALWTIIVSYILWGIGIPMALMVMVIYFQRLTLHKLPPKAMIVSVFLPLGPLGQGGFGLMKLGAAAQAIFPQTQTLSGNAGSIFYAVGMLVALIMWAFGLVWLFFASASIAYSRNFPFNIGWWGFTFPLGVFATSTCQLGRELPSRFFLVLGTIFSVAVTLLWIVVSVGTVKGVVSGKLFYAPCLADLRVRKNEEKDNSKAA</sequence>
<dbReference type="GeneID" id="25321658"/>
<dbReference type="Proteomes" id="UP000053958">
    <property type="component" value="Unassembled WGS sequence"/>
</dbReference>
<dbReference type="InterPro" id="IPR051629">
    <property type="entry name" value="Sulfite_efflux_TDT"/>
</dbReference>
<proteinExistence type="inferred from homology"/>
<dbReference type="InterPro" id="IPR038665">
    <property type="entry name" value="Voltage-dep_anion_channel_sf"/>
</dbReference>
<evidence type="ECO:0000256" key="8">
    <source>
        <dbReference type="SAM" id="Phobius"/>
    </source>
</evidence>
<feature type="transmembrane region" description="Helical" evidence="8">
    <location>
        <begin position="103"/>
        <end position="128"/>
    </location>
</feature>
<evidence type="ECO:0000256" key="1">
    <source>
        <dbReference type="ARBA" id="ARBA00004651"/>
    </source>
</evidence>
<keyword evidence="5 8" id="KW-0812">Transmembrane</keyword>
<keyword evidence="3" id="KW-0813">Transport</keyword>
<dbReference type="GO" id="GO:0000319">
    <property type="term" value="F:sulfite transmembrane transporter activity"/>
    <property type="evidence" value="ECO:0007669"/>
    <property type="project" value="TreeGrafter"/>
</dbReference>
<keyword evidence="10" id="KW-1185">Reference proteome</keyword>
<dbReference type="GO" id="GO:0005886">
    <property type="term" value="C:plasma membrane"/>
    <property type="evidence" value="ECO:0007669"/>
    <property type="project" value="UniProtKB-SubCell"/>
</dbReference>
<comment type="caution">
    <text evidence="9">The sequence shown here is derived from an EMBL/GenBank/DDBJ whole genome shotgun (WGS) entry which is preliminary data.</text>
</comment>
<accession>A0A0F4YGE2</accession>
<feature type="transmembrane region" description="Helical" evidence="8">
    <location>
        <begin position="171"/>
        <end position="194"/>
    </location>
</feature>
<dbReference type="InterPro" id="IPR004695">
    <property type="entry name" value="SLAC1/Mae1/Ssu1/TehA"/>
</dbReference>
<feature type="transmembrane region" description="Helical" evidence="8">
    <location>
        <begin position="34"/>
        <end position="52"/>
    </location>
</feature>
<evidence type="ECO:0000256" key="5">
    <source>
        <dbReference type="ARBA" id="ARBA00022692"/>
    </source>
</evidence>